<dbReference type="PANTHER" id="PTHR43180:SF28">
    <property type="entry name" value="NAD(P)-BINDING ROSSMANN-FOLD SUPERFAMILY PROTEIN"/>
    <property type="match status" value="1"/>
</dbReference>
<evidence type="ECO:0000256" key="4">
    <source>
        <dbReference type="ARBA" id="ARBA00023098"/>
    </source>
</evidence>
<dbReference type="InterPro" id="IPR002347">
    <property type="entry name" value="SDR_fam"/>
</dbReference>
<keyword evidence="3" id="KW-0520">NAD</keyword>
<dbReference type="CDD" id="cd05233">
    <property type="entry name" value="SDR_c"/>
    <property type="match status" value="1"/>
</dbReference>
<dbReference type="Proteomes" id="UP000265882">
    <property type="component" value="Unassembled WGS sequence"/>
</dbReference>
<dbReference type="PANTHER" id="PTHR43180">
    <property type="entry name" value="3-OXOACYL-(ACYL-CARRIER-PROTEIN) REDUCTASE (AFU_ORTHOLOGUE AFUA_6G11210)"/>
    <property type="match status" value="1"/>
</dbReference>
<comment type="caution">
    <text evidence="6">The sequence shown here is derived from an EMBL/GenBank/DDBJ whole genome shotgun (WGS) entry which is preliminary data.</text>
</comment>
<dbReference type="GO" id="GO:0016491">
    <property type="term" value="F:oxidoreductase activity"/>
    <property type="evidence" value="ECO:0007669"/>
    <property type="project" value="UniProtKB-KW"/>
</dbReference>
<dbReference type="PRINTS" id="PR00081">
    <property type="entry name" value="GDHRDH"/>
</dbReference>
<protein>
    <submittedName>
        <fullName evidence="6">SDR family oxidoreductase</fullName>
    </submittedName>
</protein>
<dbReference type="PROSITE" id="PS00061">
    <property type="entry name" value="ADH_SHORT"/>
    <property type="match status" value="1"/>
</dbReference>
<dbReference type="PRINTS" id="PR00080">
    <property type="entry name" value="SDRFAMILY"/>
</dbReference>
<dbReference type="Gene3D" id="3.40.50.720">
    <property type="entry name" value="NAD(P)-binding Rossmann-like Domain"/>
    <property type="match status" value="1"/>
</dbReference>
<evidence type="ECO:0000256" key="1">
    <source>
        <dbReference type="ARBA" id="ARBA00006484"/>
    </source>
</evidence>
<organism evidence="6 7">
    <name type="scientific">Abyssobacteria bacterium (strain SURF_5)</name>
    <dbReference type="NCBI Taxonomy" id="2093360"/>
    <lineage>
        <taxon>Bacteria</taxon>
        <taxon>Pseudomonadati</taxon>
        <taxon>Candidatus Hydrogenedentota</taxon>
        <taxon>Candidatus Abyssobacteria</taxon>
    </lineage>
</organism>
<dbReference type="AlphaFoldDB" id="A0A3A4N8G3"/>
<dbReference type="InterPro" id="IPR020904">
    <property type="entry name" value="Sc_DH/Rdtase_CS"/>
</dbReference>
<evidence type="ECO:0000256" key="5">
    <source>
        <dbReference type="ARBA" id="ARBA00023221"/>
    </source>
</evidence>
<evidence type="ECO:0000313" key="7">
    <source>
        <dbReference type="Proteomes" id="UP000265882"/>
    </source>
</evidence>
<dbReference type="NCBIfam" id="NF005559">
    <property type="entry name" value="PRK07231.1"/>
    <property type="match status" value="1"/>
</dbReference>
<dbReference type="FunFam" id="3.40.50.720:FF:000084">
    <property type="entry name" value="Short-chain dehydrogenase reductase"/>
    <property type="match status" value="1"/>
</dbReference>
<proteinExistence type="inferred from homology"/>
<dbReference type="EMBL" id="QZKU01000114">
    <property type="protein sequence ID" value="RJP17537.1"/>
    <property type="molecule type" value="Genomic_DNA"/>
</dbReference>
<evidence type="ECO:0000313" key="6">
    <source>
        <dbReference type="EMBL" id="RJP17537.1"/>
    </source>
</evidence>
<dbReference type="Pfam" id="PF13561">
    <property type="entry name" value="adh_short_C2"/>
    <property type="match status" value="1"/>
</dbReference>
<keyword evidence="5" id="KW-0753">Steroid metabolism</keyword>
<reference evidence="6 7" key="1">
    <citation type="journal article" date="2017" name="ISME J.">
        <title>Energy and carbon metabolisms in a deep terrestrial subsurface fluid microbial community.</title>
        <authorList>
            <person name="Momper L."/>
            <person name="Jungbluth S.P."/>
            <person name="Lee M.D."/>
            <person name="Amend J.P."/>
        </authorList>
    </citation>
    <scope>NUCLEOTIDE SEQUENCE [LARGE SCALE GENOMIC DNA]</scope>
    <source>
        <strain evidence="6">SURF_5</strain>
    </source>
</reference>
<gene>
    <name evidence="6" type="ORF">C4520_16365</name>
</gene>
<dbReference type="GO" id="GO:0008202">
    <property type="term" value="P:steroid metabolic process"/>
    <property type="evidence" value="ECO:0007669"/>
    <property type="project" value="UniProtKB-KW"/>
</dbReference>
<name>A0A3A4N8G3_ABYX5</name>
<sequence length="256" mass="26601">MFSLEGKVAVVTGAASGIGLATARRFSHAGATVVVADKNDATSVAREIGGLFIRTDVTREEQVKALMDETARRHGRIDIVINNAGGGDGSGANFISQLPAEDYESSFRLNSMGVLFGIKHSVDHMNNGGSIVNTASVAGIQGVAMYSPYVASKAAVIAITKTAALELAGRNIRVNCVCPGTVDTPMAYGPGGEAELKLSKLMMPLGRLCKPEEVAAAFHFLCSNDCSFISGQAICIDGGMTAGLSMGLVMPLLEML</sequence>
<dbReference type="SUPFAM" id="SSF51735">
    <property type="entry name" value="NAD(P)-binding Rossmann-fold domains"/>
    <property type="match status" value="1"/>
</dbReference>
<evidence type="ECO:0000256" key="3">
    <source>
        <dbReference type="ARBA" id="ARBA00023027"/>
    </source>
</evidence>
<accession>A0A3A4N8G3</accession>
<evidence type="ECO:0000256" key="2">
    <source>
        <dbReference type="ARBA" id="ARBA00023002"/>
    </source>
</evidence>
<comment type="similarity">
    <text evidence="1">Belongs to the short-chain dehydrogenases/reductases (SDR) family.</text>
</comment>
<dbReference type="InterPro" id="IPR036291">
    <property type="entry name" value="NAD(P)-bd_dom_sf"/>
</dbReference>
<keyword evidence="2" id="KW-0560">Oxidoreductase</keyword>
<keyword evidence="4" id="KW-0443">Lipid metabolism</keyword>